<accession>A0AAV1RD98</accession>
<comment type="caution">
    <text evidence="1">The sequence shown here is derived from an EMBL/GenBank/DDBJ whole genome shotgun (WGS) entry which is preliminary data.</text>
</comment>
<keyword evidence="2" id="KW-1185">Reference proteome</keyword>
<dbReference type="AlphaFoldDB" id="A0AAV1RD98"/>
<protein>
    <submittedName>
        <fullName evidence="1">Uncharacterized protein</fullName>
    </submittedName>
</protein>
<proteinExistence type="predicted"/>
<reference evidence="1 2" key="1">
    <citation type="submission" date="2024-01" db="EMBL/GenBank/DDBJ databases">
        <authorList>
            <person name="Waweru B."/>
        </authorList>
    </citation>
    <scope>NUCLEOTIDE SEQUENCE [LARGE SCALE GENOMIC DNA]</scope>
</reference>
<gene>
    <name evidence="1" type="ORF">DCAF_LOCUS8944</name>
</gene>
<organism evidence="1 2">
    <name type="scientific">Dovyalis caffra</name>
    <dbReference type="NCBI Taxonomy" id="77055"/>
    <lineage>
        <taxon>Eukaryota</taxon>
        <taxon>Viridiplantae</taxon>
        <taxon>Streptophyta</taxon>
        <taxon>Embryophyta</taxon>
        <taxon>Tracheophyta</taxon>
        <taxon>Spermatophyta</taxon>
        <taxon>Magnoliopsida</taxon>
        <taxon>eudicotyledons</taxon>
        <taxon>Gunneridae</taxon>
        <taxon>Pentapetalae</taxon>
        <taxon>rosids</taxon>
        <taxon>fabids</taxon>
        <taxon>Malpighiales</taxon>
        <taxon>Salicaceae</taxon>
        <taxon>Flacourtieae</taxon>
        <taxon>Dovyalis</taxon>
    </lineage>
</organism>
<name>A0AAV1RD98_9ROSI</name>
<evidence type="ECO:0000313" key="1">
    <source>
        <dbReference type="EMBL" id="CAK7332367.1"/>
    </source>
</evidence>
<dbReference type="Proteomes" id="UP001314170">
    <property type="component" value="Unassembled WGS sequence"/>
</dbReference>
<dbReference type="EMBL" id="CAWUPB010000913">
    <property type="protein sequence ID" value="CAK7332367.1"/>
    <property type="molecule type" value="Genomic_DNA"/>
</dbReference>
<sequence length="68" mass="7837">MQRVQEFSGKLKRYPGVFTNTMSRARPTTYENLRHGTKKVMQLIVRPVNYDEGQRQAKATSGLNLPLK</sequence>
<evidence type="ECO:0000313" key="2">
    <source>
        <dbReference type="Proteomes" id="UP001314170"/>
    </source>
</evidence>